<feature type="domain" description="Inositolphosphotransferase Aur1/Ipt1" evidence="2">
    <location>
        <begin position="2"/>
        <end position="50"/>
    </location>
</feature>
<name>A0A5E5PBN5_9BURK</name>
<dbReference type="Pfam" id="PF14378">
    <property type="entry name" value="PAP2_3"/>
    <property type="match status" value="1"/>
</dbReference>
<feature type="transmembrane region" description="Helical" evidence="1">
    <location>
        <begin position="12"/>
        <end position="28"/>
    </location>
</feature>
<accession>A0A5E5PBN5</accession>
<reference evidence="3 4" key="1">
    <citation type="submission" date="2019-08" db="EMBL/GenBank/DDBJ databases">
        <authorList>
            <person name="Peeters C."/>
        </authorList>
    </citation>
    <scope>NUCLEOTIDE SEQUENCE [LARGE SCALE GENOMIC DNA]</scope>
    <source>
        <strain evidence="3 4">LMG 18089</strain>
    </source>
</reference>
<dbReference type="RefSeq" id="WP_172417183.1">
    <property type="nucleotide sequence ID" value="NZ_CABPSX010000012.1"/>
</dbReference>
<keyword evidence="1" id="KW-1133">Transmembrane helix</keyword>
<protein>
    <submittedName>
        <fullName evidence="3">PAP2 family protein</fullName>
    </submittedName>
</protein>
<proteinExistence type="predicted"/>
<dbReference type="InterPro" id="IPR026841">
    <property type="entry name" value="Aur1/Ipt1"/>
</dbReference>
<dbReference type="GO" id="GO:0016020">
    <property type="term" value="C:membrane"/>
    <property type="evidence" value="ECO:0007669"/>
    <property type="project" value="UniProtKB-SubCell"/>
</dbReference>
<dbReference type="EMBL" id="CABPSX010000012">
    <property type="protein sequence ID" value="VVG73730.1"/>
    <property type="molecule type" value="Genomic_DNA"/>
</dbReference>
<dbReference type="AlphaFoldDB" id="A0A5E5PBN5"/>
<feature type="transmembrane region" description="Helical" evidence="1">
    <location>
        <begin position="34"/>
        <end position="52"/>
    </location>
</feature>
<sequence>MFVYVTRHLRGWNVGFGVVNFVMTIAALPFGGHYLIDILAGIALALVVIWTSRRVSPRRTPSLHPS</sequence>
<evidence type="ECO:0000313" key="3">
    <source>
        <dbReference type="EMBL" id="VVG73730.1"/>
    </source>
</evidence>
<evidence type="ECO:0000259" key="2">
    <source>
        <dbReference type="Pfam" id="PF14378"/>
    </source>
</evidence>
<organism evidence="3 4">
    <name type="scientific">Pandoraea apista</name>
    <dbReference type="NCBI Taxonomy" id="93218"/>
    <lineage>
        <taxon>Bacteria</taxon>
        <taxon>Pseudomonadati</taxon>
        <taxon>Pseudomonadota</taxon>
        <taxon>Betaproteobacteria</taxon>
        <taxon>Burkholderiales</taxon>
        <taxon>Burkholderiaceae</taxon>
        <taxon>Pandoraea</taxon>
    </lineage>
</organism>
<gene>
    <name evidence="3" type="ORF">PAP18089_04739</name>
</gene>
<keyword evidence="1" id="KW-0812">Transmembrane</keyword>
<keyword evidence="1" id="KW-0472">Membrane</keyword>
<evidence type="ECO:0000313" key="4">
    <source>
        <dbReference type="Proteomes" id="UP000364291"/>
    </source>
</evidence>
<evidence type="ECO:0000256" key="1">
    <source>
        <dbReference type="SAM" id="Phobius"/>
    </source>
</evidence>
<dbReference type="Proteomes" id="UP000364291">
    <property type="component" value="Unassembled WGS sequence"/>
</dbReference>